<keyword evidence="4" id="KW-1185">Reference proteome</keyword>
<feature type="coiled-coil region" evidence="1">
    <location>
        <begin position="366"/>
        <end position="409"/>
    </location>
</feature>
<evidence type="ECO:0000313" key="3">
    <source>
        <dbReference type="EMBL" id="GBG31467.1"/>
    </source>
</evidence>
<evidence type="ECO:0000313" key="4">
    <source>
        <dbReference type="Proteomes" id="UP000241890"/>
    </source>
</evidence>
<dbReference type="EMBL" id="BEYU01000099">
    <property type="protein sequence ID" value="GBG31467.1"/>
    <property type="molecule type" value="Genomic_DNA"/>
</dbReference>
<dbReference type="InParanoid" id="A0A2R5GKQ8"/>
<reference evidence="3 4" key="1">
    <citation type="submission" date="2017-12" db="EMBL/GenBank/DDBJ databases">
        <title>Sequencing, de novo assembly and annotation of complete genome of a new Thraustochytrid species, strain FCC1311.</title>
        <authorList>
            <person name="Sedici K."/>
            <person name="Godart F."/>
            <person name="Aiese Cigliano R."/>
            <person name="Sanseverino W."/>
            <person name="Barakat M."/>
            <person name="Ortet P."/>
            <person name="Marechal E."/>
            <person name="Cagnac O."/>
            <person name="Amato A."/>
        </authorList>
    </citation>
    <scope>NUCLEOTIDE SEQUENCE [LARGE SCALE GENOMIC DNA]</scope>
</reference>
<name>A0A2R5GKQ8_9STRA</name>
<feature type="region of interest" description="Disordered" evidence="2">
    <location>
        <begin position="105"/>
        <end position="129"/>
    </location>
</feature>
<proteinExistence type="predicted"/>
<feature type="coiled-coil region" evidence="1">
    <location>
        <begin position="275"/>
        <end position="302"/>
    </location>
</feature>
<dbReference type="Proteomes" id="UP000241890">
    <property type="component" value="Unassembled WGS sequence"/>
</dbReference>
<evidence type="ECO:0008006" key="5">
    <source>
        <dbReference type="Google" id="ProtNLM"/>
    </source>
</evidence>
<evidence type="ECO:0000256" key="2">
    <source>
        <dbReference type="SAM" id="MobiDB-lite"/>
    </source>
</evidence>
<feature type="compositionally biased region" description="Basic and acidic residues" evidence="2">
    <location>
        <begin position="221"/>
        <end position="244"/>
    </location>
</feature>
<evidence type="ECO:0000256" key="1">
    <source>
        <dbReference type="SAM" id="Coils"/>
    </source>
</evidence>
<organism evidence="3 4">
    <name type="scientific">Hondaea fermentalgiana</name>
    <dbReference type="NCBI Taxonomy" id="2315210"/>
    <lineage>
        <taxon>Eukaryota</taxon>
        <taxon>Sar</taxon>
        <taxon>Stramenopiles</taxon>
        <taxon>Bigyra</taxon>
        <taxon>Labyrinthulomycetes</taxon>
        <taxon>Thraustochytrida</taxon>
        <taxon>Thraustochytriidae</taxon>
        <taxon>Hondaea</taxon>
    </lineage>
</organism>
<feature type="region of interest" description="Disordered" evidence="2">
    <location>
        <begin position="221"/>
        <end position="246"/>
    </location>
</feature>
<comment type="caution">
    <text evidence="3">The sequence shown here is derived from an EMBL/GenBank/DDBJ whole genome shotgun (WGS) entry which is preliminary data.</text>
</comment>
<protein>
    <recommendedName>
        <fullName evidence="5">Trichohyalin-plectin-homology domain-containing protein</fullName>
    </recommendedName>
</protein>
<keyword evidence="1" id="KW-0175">Coiled coil</keyword>
<feature type="region of interest" description="Disordered" evidence="2">
    <location>
        <begin position="1"/>
        <end position="20"/>
    </location>
</feature>
<dbReference type="AlphaFoldDB" id="A0A2R5GKQ8"/>
<sequence length="414" mass="48844">MEDADVAGMPASPSAKVIPPWQTLDDSELGMRKATSQEDFAKEKYDMQAPWQKAGNDRHAEMQKVRAAWDVRQKRYQENCTRERALDSLSKNEILEQIRRTQEYRQQRAASTASTSKMHKDVRNSTYSEMAAQSRRIAAKNRAQEREDCQKARAEAEQALRDKRNLCERRRKENAEERRQSVERGLDAARKKAALVKEQKEAKAAERRRFYEEYEARARVSAEHHRKERVAEQRRAKAIREEHKTRKQVRAAWMVEEKEEQKIRQEFLIRERAEATAQRLALARQEREVREATAEARASFSEDQNARLRSVKSNDKAVWAEERQARRNEANRQLESRHLHAMERKKVADEDYARRNVEPLRRRSEINRARNLQEKAEREAHTIRIQSEVQDIRARKAELRAQDRALSRQPFILG</sequence>
<gene>
    <name evidence="3" type="ORF">FCC1311_076912</name>
</gene>
<accession>A0A2R5GKQ8</accession>